<proteinExistence type="predicted"/>
<dbReference type="STRING" id="1833852.B0537_15035"/>
<keyword evidence="2" id="KW-1185">Reference proteome</keyword>
<evidence type="ECO:0000313" key="2">
    <source>
        <dbReference type="Proteomes" id="UP000189464"/>
    </source>
</evidence>
<gene>
    <name evidence="1" type="ORF">B0537_15035</name>
</gene>
<dbReference type="KEGG" id="dfg:B0537_15035"/>
<reference evidence="1 2" key="1">
    <citation type="journal article" date="2016" name="Int. J. Syst. Evol. Microbiol.">
        <title>Desulfotomaculum ferrireducens sp. nov., a moderately thermophilic sulfate-reducing and dissimilatory Fe(III)-reducing bacterium isolated from compost.</title>
        <authorList>
            <person name="Yang G."/>
            <person name="Guo J."/>
            <person name="Zhuang L."/>
            <person name="Yuan Y."/>
            <person name="Zhou S."/>
        </authorList>
    </citation>
    <scope>NUCLEOTIDE SEQUENCE [LARGE SCALE GENOMIC DNA]</scope>
    <source>
        <strain evidence="1 2">GSS09</strain>
    </source>
</reference>
<organism evidence="1 2">
    <name type="scientific">Desulforamulus ferrireducens</name>
    <dbReference type="NCBI Taxonomy" id="1833852"/>
    <lineage>
        <taxon>Bacteria</taxon>
        <taxon>Bacillati</taxon>
        <taxon>Bacillota</taxon>
        <taxon>Clostridia</taxon>
        <taxon>Eubacteriales</taxon>
        <taxon>Peptococcaceae</taxon>
        <taxon>Desulforamulus</taxon>
    </lineage>
</organism>
<name>A0A1S6IZS0_9FIRM</name>
<protein>
    <submittedName>
        <fullName evidence="1">Uncharacterized protein</fullName>
    </submittedName>
</protein>
<sequence length="80" mass="9361">MAEHTYRTCDRCGEKLPSGCRPLHIPYDTYRDTASGRTEEEYREIDQCHSCLRAVLLSIIKDWPLEQKAELCERMSKAVR</sequence>
<dbReference type="AlphaFoldDB" id="A0A1S6IZS0"/>
<dbReference type="EMBL" id="CP019698">
    <property type="protein sequence ID" value="AQS60271.1"/>
    <property type="molecule type" value="Genomic_DNA"/>
</dbReference>
<dbReference type="Proteomes" id="UP000189464">
    <property type="component" value="Chromosome"/>
</dbReference>
<accession>A0A1S6IZS0</accession>
<evidence type="ECO:0000313" key="1">
    <source>
        <dbReference type="EMBL" id="AQS60271.1"/>
    </source>
</evidence>